<dbReference type="AlphaFoldDB" id="A0ABD6E2F4"/>
<evidence type="ECO:0000256" key="1">
    <source>
        <dbReference type="SAM" id="MobiDB-lite"/>
    </source>
</evidence>
<dbReference type="Proteomes" id="UP001608902">
    <property type="component" value="Unassembled WGS sequence"/>
</dbReference>
<feature type="region of interest" description="Disordered" evidence="1">
    <location>
        <begin position="67"/>
        <end position="256"/>
    </location>
</feature>
<proteinExistence type="predicted"/>
<keyword evidence="3" id="KW-1185">Reference proteome</keyword>
<feature type="compositionally biased region" description="Polar residues" evidence="1">
    <location>
        <begin position="190"/>
        <end position="215"/>
    </location>
</feature>
<organism evidence="2 3">
    <name type="scientific">Gnathostoma spinigerum</name>
    <dbReference type="NCBI Taxonomy" id="75299"/>
    <lineage>
        <taxon>Eukaryota</taxon>
        <taxon>Metazoa</taxon>
        <taxon>Ecdysozoa</taxon>
        <taxon>Nematoda</taxon>
        <taxon>Chromadorea</taxon>
        <taxon>Rhabditida</taxon>
        <taxon>Spirurina</taxon>
        <taxon>Gnathostomatomorpha</taxon>
        <taxon>Gnathostomatoidea</taxon>
        <taxon>Gnathostomatidae</taxon>
        <taxon>Gnathostoma</taxon>
    </lineage>
</organism>
<comment type="caution">
    <text evidence="2">The sequence shown here is derived from an EMBL/GenBank/DDBJ whole genome shotgun (WGS) entry which is preliminary data.</text>
</comment>
<reference evidence="2 3" key="1">
    <citation type="submission" date="2024-08" db="EMBL/GenBank/DDBJ databases">
        <title>Gnathostoma spinigerum genome.</title>
        <authorList>
            <person name="Gonzalez-Bertolin B."/>
            <person name="Monzon S."/>
            <person name="Zaballos A."/>
            <person name="Jimenez P."/>
            <person name="Dekumyoy P."/>
            <person name="Varona S."/>
            <person name="Cuesta I."/>
            <person name="Sumanam S."/>
            <person name="Adisakwattana P."/>
            <person name="Gasser R.B."/>
            <person name="Hernandez-Gonzalez A."/>
            <person name="Young N.D."/>
            <person name="Perteguer M.J."/>
        </authorList>
    </citation>
    <scope>NUCLEOTIDE SEQUENCE [LARGE SCALE GENOMIC DNA]</scope>
    <source>
        <strain evidence="2">AL3</strain>
        <tissue evidence="2">Liver</tissue>
    </source>
</reference>
<accession>A0ABD6E2F4</accession>
<sequence>MRSSSSSKSEYYNIAQSKVNTHTNPQTSTTPQVRPSRIDAIIASRTAKPVQVDPVTAPKTRSRFLKHQVSMPSASPTELYRQKVTSPSTTALEDRRRDPQESSRGSGYVRKVGGRNSYDLGRDESSLVRNMMHDSKRSQFTKRIDRQNTLPSTDRVSYDRMRSLGMDQNTSEKAGFTSKDSFTKEDASRSKISNYDSWRPQETSKNASDIGTSRKFSLPVPQPTQQGYTSDKYNFARNTPSTSHESTDREKSLKNQERPLGKFEALMFLQRLNQAHKLVDELLRSRGLVYKGDKNFINQWNQVKVKEEQASDSDRESSASDSGLSLDNDYDHSQITDENRKDVSSESTEVTNATAQLEMLFKHIGVLHTQPQSQISAKVSITVRQCQSETINYTKKLRKKLQRSETVGSRPLKTLKFVHKKVYLKQRRALYVEVKLDRSFQRKTAHKRTSLTLYTRSTVHKSCISVVENRKCSPLKNEKKRKFTFRRGRPKVAVEPITSATIMVSFERQSIKHTANIVKPEVISVTEHKSISRNQMATHRQIKFDKSLDTSKDENMGRVEIPRKFLQTLQTFRQTQLENLSSAVDFRRVRGSLRHVRFNEVIRCAVPLDKKSDPRKEWESRLNTRSSWRKFSGTNETQNEKSERSADERESRITSVEYTASIVGGSAFENAAKLEALTKEEIIDRTLIREYRRNLSIPIPRSIIPPTRPSLQPQPIPHSVKVILEQDESVPKATFIKHKTPKMRTVSPDELSNTQSGLFQSEATIKLRPVRNLLARRATIASVPSAQISIPFIPARNSKSQLRTERNTPFGVALKKVDHHVELPEKNVLQRPSSKKPWIPKWRTMEG</sequence>
<feature type="region of interest" description="Disordered" evidence="1">
    <location>
        <begin position="1"/>
        <end position="35"/>
    </location>
</feature>
<feature type="region of interest" description="Disordered" evidence="1">
    <location>
        <begin position="306"/>
        <end position="349"/>
    </location>
</feature>
<gene>
    <name evidence="2" type="ORF">AB6A40_000129</name>
</gene>
<feature type="compositionally biased region" description="Polar residues" evidence="1">
    <location>
        <begin position="14"/>
        <end position="33"/>
    </location>
</feature>
<evidence type="ECO:0000313" key="2">
    <source>
        <dbReference type="EMBL" id="MFH4973420.1"/>
    </source>
</evidence>
<feature type="compositionally biased region" description="Basic and acidic residues" evidence="1">
    <location>
        <begin position="245"/>
        <end position="256"/>
    </location>
</feature>
<feature type="compositionally biased region" description="Basic and acidic residues" evidence="1">
    <location>
        <begin position="306"/>
        <end position="318"/>
    </location>
</feature>
<feature type="compositionally biased region" description="Basic and acidic residues" evidence="1">
    <location>
        <begin position="638"/>
        <end position="652"/>
    </location>
</feature>
<protein>
    <submittedName>
        <fullName evidence="2">Uncharacterized protein</fullName>
    </submittedName>
</protein>
<feature type="compositionally biased region" description="Basic and acidic residues" evidence="1">
    <location>
        <begin position="120"/>
        <end position="146"/>
    </location>
</feature>
<name>A0ABD6E2F4_9BILA</name>
<feature type="region of interest" description="Disordered" evidence="1">
    <location>
        <begin position="629"/>
        <end position="652"/>
    </location>
</feature>
<evidence type="ECO:0000313" key="3">
    <source>
        <dbReference type="Proteomes" id="UP001608902"/>
    </source>
</evidence>
<feature type="compositionally biased region" description="Basic and acidic residues" evidence="1">
    <location>
        <begin position="92"/>
        <end position="101"/>
    </location>
</feature>
<feature type="region of interest" description="Disordered" evidence="1">
    <location>
        <begin position="42"/>
        <end position="61"/>
    </location>
</feature>
<feature type="compositionally biased region" description="Polar residues" evidence="1">
    <location>
        <begin position="223"/>
        <end position="244"/>
    </location>
</feature>
<dbReference type="EMBL" id="JBGFUD010000029">
    <property type="protein sequence ID" value="MFH4973420.1"/>
    <property type="molecule type" value="Genomic_DNA"/>
</dbReference>
<feature type="compositionally biased region" description="Basic and acidic residues" evidence="1">
    <location>
        <begin position="329"/>
        <end position="344"/>
    </location>
</feature>